<dbReference type="EMBL" id="BSTX01000007">
    <property type="protein sequence ID" value="GLZ81673.1"/>
    <property type="molecule type" value="Genomic_DNA"/>
</dbReference>
<keyword evidence="2" id="KW-0812">Transmembrane</keyword>
<reference evidence="3" key="1">
    <citation type="submission" date="2023-03" db="EMBL/GenBank/DDBJ databases">
        <title>Actinorhabdospora filicis NBRC 111898.</title>
        <authorList>
            <person name="Ichikawa N."/>
            <person name="Sato H."/>
            <person name="Tonouchi N."/>
        </authorList>
    </citation>
    <scope>NUCLEOTIDE SEQUENCE</scope>
    <source>
        <strain evidence="3">NBRC 111898</strain>
    </source>
</reference>
<comment type="caution">
    <text evidence="3">The sequence shown here is derived from an EMBL/GenBank/DDBJ whole genome shotgun (WGS) entry which is preliminary data.</text>
</comment>
<gene>
    <name evidence="3" type="ORF">Afil01_64800</name>
</gene>
<keyword evidence="4" id="KW-1185">Reference proteome</keyword>
<evidence type="ECO:0000256" key="1">
    <source>
        <dbReference type="SAM" id="MobiDB-lite"/>
    </source>
</evidence>
<evidence type="ECO:0000256" key="2">
    <source>
        <dbReference type="SAM" id="Phobius"/>
    </source>
</evidence>
<evidence type="ECO:0000313" key="3">
    <source>
        <dbReference type="EMBL" id="GLZ81673.1"/>
    </source>
</evidence>
<keyword evidence="2" id="KW-0472">Membrane</keyword>
<accession>A0A9W6STA6</accession>
<proteinExistence type="predicted"/>
<feature type="region of interest" description="Disordered" evidence="1">
    <location>
        <begin position="1"/>
        <end position="40"/>
    </location>
</feature>
<feature type="transmembrane region" description="Helical" evidence="2">
    <location>
        <begin position="45"/>
        <end position="66"/>
    </location>
</feature>
<keyword evidence="2" id="KW-1133">Transmembrane helix</keyword>
<protein>
    <submittedName>
        <fullName evidence="3">Uncharacterized protein</fullName>
    </submittedName>
</protein>
<sequence length="210" mass="22156">MHPWHESGGGEPVIDLGAVDGESTWEPADTPAPRDRPPAQPSTRWVLVTVTIVLTAVATLASAVLFQRCTAPETPPAAAPPPNNAAELTRWVLSEAPAEFEGEVMLLSQLGGPPTGEVARVVAPGSYRLHMRCGMLGAQARRLTTSFDLQVSTTAGAYMVSMPCPSTVVRMEHVLTFTELGGLSLGGYLSAPEDAAPYVVAVWLVPEEGD</sequence>
<dbReference type="AlphaFoldDB" id="A0A9W6STA6"/>
<name>A0A9W6STA6_9ACTN</name>
<dbReference type="Proteomes" id="UP001165079">
    <property type="component" value="Unassembled WGS sequence"/>
</dbReference>
<dbReference type="RefSeq" id="WP_285667223.1">
    <property type="nucleotide sequence ID" value="NZ_BSTX01000007.1"/>
</dbReference>
<evidence type="ECO:0000313" key="4">
    <source>
        <dbReference type="Proteomes" id="UP001165079"/>
    </source>
</evidence>
<organism evidence="3 4">
    <name type="scientific">Actinorhabdospora filicis</name>
    <dbReference type="NCBI Taxonomy" id="1785913"/>
    <lineage>
        <taxon>Bacteria</taxon>
        <taxon>Bacillati</taxon>
        <taxon>Actinomycetota</taxon>
        <taxon>Actinomycetes</taxon>
        <taxon>Micromonosporales</taxon>
        <taxon>Micromonosporaceae</taxon>
        <taxon>Actinorhabdospora</taxon>
    </lineage>
</organism>